<comment type="subcellular location">
    <subcellularLocation>
        <location evidence="1">Membrane</location>
        <topology evidence="1">Multi-pass membrane protein</topology>
    </subcellularLocation>
</comment>
<evidence type="ECO:0000256" key="5">
    <source>
        <dbReference type="SAM" id="Phobius"/>
    </source>
</evidence>
<name>A0A2M6UR42_9HYPH</name>
<proteinExistence type="predicted"/>
<accession>A0A2M6UR42</accession>
<reference evidence="7 8" key="1">
    <citation type="submission" date="2017-06" db="EMBL/GenBank/DDBJ databases">
        <title>Draft genome of Bartonella tribocorum strain L103, isolated from a rodent in Laos.</title>
        <authorList>
            <person name="Hadjadj L."/>
            <person name="Jiyipong T."/>
            <person name="Morand S."/>
            <person name="Diene S.M."/>
            <person name="Rolain J.-M."/>
        </authorList>
    </citation>
    <scope>NUCLEOTIDE SEQUENCE [LARGE SCALE GENOMIC DNA]</scope>
    <source>
        <strain evidence="7 8">L103</strain>
    </source>
</reference>
<organism evidence="7 8">
    <name type="scientific">Bartonella tribocorum</name>
    <dbReference type="NCBI Taxonomy" id="85701"/>
    <lineage>
        <taxon>Bacteria</taxon>
        <taxon>Pseudomonadati</taxon>
        <taxon>Pseudomonadota</taxon>
        <taxon>Alphaproteobacteria</taxon>
        <taxon>Hyphomicrobiales</taxon>
        <taxon>Bartonellaceae</taxon>
        <taxon>Bartonella</taxon>
    </lineage>
</organism>
<dbReference type="OrthoDB" id="2004788at2"/>
<evidence type="ECO:0000259" key="6">
    <source>
        <dbReference type="Pfam" id="PF05154"/>
    </source>
</evidence>
<dbReference type="EMBL" id="NJGE01000014">
    <property type="protein sequence ID" value="PIT68658.1"/>
    <property type="molecule type" value="Genomic_DNA"/>
</dbReference>
<comment type="caution">
    <text evidence="7">The sequence shown here is derived from an EMBL/GenBank/DDBJ whole genome shotgun (WGS) entry which is preliminary data.</text>
</comment>
<dbReference type="GO" id="GO:0016020">
    <property type="term" value="C:membrane"/>
    <property type="evidence" value="ECO:0007669"/>
    <property type="project" value="UniProtKB-SubCell"/>
</dbReference>
<dbReference type="Pfam" id="PF05154">
    <property type="entry name" value="TM2"/>
    <property type="match status" value="1"/>
</dbReference>
<evidence type="ECO:0000313" key="7">
    <source>
        <dbReference type="EMBL" id="PIT68658.1"/>
    </source>
</evidence>
<feature type="domain" description="TM2" evidence="6">
    <location>
        <begin position="65"/>
        <end position="106"/>
    </location>
</feature>
<evidence type="ECO:0000256" key="1">
    <source>
        <dbReference type="ARBA" id="ARBA00004141"/>
    </source>
</evidence>
<protein>
    <recommendedName>
        <fullName evidence="6">TM2 domain-containing protein</fullName>
    </recommendedName>
</protein>
<evidence type="ECO:0000256" key="2">
    <source>
        <dbReference type="ARBA" id="ARBA00022692"/>
    </source>
</evidence>
<dbReference type="RefSeq" id="WP_100129204.1">
    <property type="nucleotide sequence ID" value="NZ_CADDYI010000002.1"/>
</dbReference>
<feature type="transmembrane region" description="Helical" evidence="5">
    <location>
        <begin position="115"/>
        <end position="139"/>
    </location>
</feature>
<dbReference type="InterPro" id="IPR007829">
    <property type="entry name" value="TM2"/>
</dbReference>
<evidence type="ECO:0000256" key="3">
    <source>
        <dbReference type="ARBA" id="ARBA00022989"/>
    </source>
</evidence>
<evidence type="ECO:0000256" key="4">
    <source>
        <dbReference type="ARBA" id="ARBA00023136"/>
    </source>
</evidence>
<keyword evidence="4 5" id="KW-0472">Membrane</keyword>
<sequence length="150" mass="16951">MKGKIIGQDQGMYLVSGDDDKRYQFSCEDWLGKKAPKVGDTVDFVCEGESVKSVLPFWDRTTTEQSRLALALICWFFGWLGIHRFMAGKIATGIVMLVISILGIITAPFTVGIGFVFFILFITMPWSFIDFIVILSGYFRDVNGNKITKW</sequence>
<evidence type="ECO:0000313" key="8">
    <source>
        <dbReference type="Proteomes" id="UP000229839"/>
    </source>
</evidence>
<feature type="transmembrane region" description="Helical" evidence="5">
    <location>
        <begin position="90"/>
        <end position="109"/>
    </location>
</feature>
<gene>
    <name evidence="7" type="ORF">CER18_06250</name>
</gene>
<dbReference type="AlphaFoldDB" id="A0A2M6UR42"/>
<keyword evidence="3 5" id="KW-1133">Transmembrane helix</keyword>
<dbReference type="STRING" id="85701.BM1374166_00799"/>
<dbReference type="Proteomes" id="UP000229839">
    <property type="component" value="Unassembled WGS sequence"/>
</dbReference>
<keyword evidence="2 5" id="KW-0812">Transmembrane</keyword>